<sequence length="627" mass="63702">MSIDGVSGRTSYIGTTILNLRNQLNDLTTQLATGKVSTTYAGQGLDRGFALSLRAQISGINAFSDTATNLNTRLSVANLTLQGLSDVGTQVKNAATTATLTLNDSGQTSGQITAQAAFANAVAMLNSQSGDRYLFSGRAMDTPATVSADTMLKGTATQAGLTQLINERKQADQGAGMMGRLSVSSPPATTTVTSIAEDGSPFGLKLLSVQSSLTGGATVTQPAGTPKTASVDLGAVNPKDGDKIKFNFTLPDGTTEAIELTATTTNPPPAGSFLIGTDTAATTANLQSTLTLSIKTLSDTSLVAASAVAASNNFFNPVATVSGAAVNNHNTPPAPISGATALSGATGTDSLSTSFAAGDTITVNGTPITFVASGATGNQVNVTDSVQTLMAKIDQISGTKNPSTISNGAITLHGADGESLSISSSNTAALGALGIANNTTAAPAPLRVGGPPFDTATNLVAGTPGNTVYWYTGENGPGSARGTAVAQVDQSITVQYGARANEQAFRYLLQNVAVYAAVTTNASNPNASAQVTALAQRVSANLAPQNGQQQIQDVQAEFAGAQTATKAATDRQTQLKGMAETMLDSVEGVNQDEVATKILALQTSLQASYQTTSMLYQTTLLKYLPIS</sequence>
<dbReference type="GO" id="GO:0009288">
    <property type="term" value="C:bacterial-type flagellum"/>
    <property type="evidence" value="ECO:0007669"/>
    <property type="project" value="InterPro"/>
</dbReference>
<accession>A0A1G7ASC3</accession>
<reference evidence="1 2" key="1">
    <citation type="submission" date="2016-10" db="EMBL/GenBank/DDBJ databases">
        <authorList>
            <person name="de Groot N.N."/>
        </authorList>
    </citation>
    <scope>NUCLEOTIDE SEQUENCE [LARGE SCALE GENOMIC DNA]</scope>
    <source>
        <strain evidence="1 2">R5</strain>
    </source>
</reference>
<keyword evidence="1" id="KW-0969">Cilium</keyword>
<gene>
    <name evidence="1" type="ORF">SAMN05216337_102149</name>
</gene>
<organism evidence="1 2">
    <name type="scientific">Bradyrhizobium brasilense</name>
    <dbReference type="NCBI Taxonomy" id="1419277"/>
    <lineage>
        <taxon>Bacteria</taxon>
        <taxon>Pseudomonadati</taxon>
        <taxon>Pseudomonadota</taxon>
        <taxon>Alphaproteobacteria</taxon>
        <taxon>Hyphomicrobiales</taxon>
        <taxon>Nitrobacteraceae</taxon>
        <taxon>Bradyrhizobium</taxon>
    </lineage>
</organism>
<dbReference type="SUPFAM" id="SSF64518">
    <property type="entry name" value="Phase 1 flagellin"/>
    <property type="match status" value="2"/>
</dbReference>
<dbReference type="EMBL" id="FMZW01000021">
    <property type="protein sequence ID" value="SDE17794.1"/>
    <property type="molecule type" value="Genomic_DNA"/>
</dbReference>
<evidence type="ECO:0000313" key="1">
    <source>
        <dbReference type="EMBL" id="SDE17794.1"/>
    </source>
</evidence>
<dbReference type="AlphaFoldDB" id="A0A1G7ASC3"/>
<dbReference type="Proteomes" id="UP000199245">
    <property type="component" value="Unassembled WGS sequence"/>
</dbReference>
<dbReference type="PANTHER" id="PTHR42792:SF1">
    <property type="entry name" value="FLAGELLAR HOOK-ASSOCIATED PROTEIN 3"/>
    <property type="match status" value="1"/>
</dbReference>
<proteinExistence type="predicted"/>
<protein>
    <submittedName>
        <fullName evidence="1">Flagellin FlgL</fullName>
    </submittedName>
</protein>
<dbReference type="PANTHER" id="PTHR42792">
    <property type="entry name" value="FLAGELLIN"/>
    <property type="match status" value="1"/>
</dbReference>
<dbReference type="InterPro" id="IPR001492">
    <property type="entry name" value="Flagellin"/>
</dbReference>
<dbReference type="GO" id="GO:0005198">
    <property type="term" value="F:structural molecule activity"/>
    <property type="evidence" value="ECO:0007669"/>
    <property type="project" value="InterPro"/>
</dbReference>
<keyword evidence="1" id="KW-0966">Cell projection</keyword>
<keyword evidence="1" id="KW-0282">Flagellum</keyword>
<dbReference type="RefSeq" id="WP_092084911.1">
    <property type="nucleotide sequence ID" value="NZ_FMZW01000021.1"/>
</dbReference>
<name>A0A1G7ASC3_9BRAD</name>
<evidence type="ECO:0000313" key="2">
    <source>
        <dbReference type="Proteomes" id="UP000199245"/>
    </source>
</evidence>